<feature type="domain" description="HTH lysR-type" evidence="8">
    <location>
        <begin position="6"/>
        <end position="63"/>
    </location>
</feature>
<dbReference type="InterPro" id="IPR000847">
    <property type="entry name" value="LysR_HTH_N"/>
</dbReference>
<reference evidence="9 10" key="1">
    <citation type="submission" date="2018-02" db="EMBL/GenBank/DDBJ databases">
        <title>Complete genome sequence of Agrobacterium tumefaciens 1D1609.</title>
        <authorList>
            <person name="Cho S.-T."/>
            <person name="Haryono M."/>
            <person name="Chang H.-H."/>
            <person name="Santos M.N."/>
            <person name="Lai E.-M."/>
            <person name="Kuo C.-H."/>
        </authorList>
    </citation>
    <scope>NUCLEOTIDE SEQUENCE [LARGE SCALE GENOMIC DNA]</scope>
    <source>
        <strain evidence="9 10">1D1609</strain>
        <plasmid evidence="10">Plasmid pat1d1609a</plasmid>
    </source>
</reference>
<evidence type="ECO:0000256" key="5">
    <source>
        <dbReference type="ARBA" id="ARBA00023125"/>
    </source>
</evidence>
<dbReference type="PANTHER" id="PTHR30118:SF6">
    <property type="entry name" value="HTH-TYPE TRANSCRIPTIONAL REGULATOR LEUO"/>
    <property type="match status" value="1"/>
</dbReference>
<keyword evidence="9" id="KW-0614">Plasmid</keyword>
<name>A0A2L2LMG4_AGRTU</name>
<dbReference type="SUPFAM" id="SSF53850">
    <property type="entry name" value="Periplasmic binding protein-like II"/>
    <property type="match status" value="1"/>
</dbReference>
<evidence type="ECO:0000256" key="3">
    <source>
        <dbReference type="ARBA" id="ARBA00022491"/>
    </source>
</evidence>
<keyword evidence="6" id="KW-0010">Activator</keyword>
<dbReference type="EMBL" id="CP026927">
    <property type="protein sequence ID" value="AVH45418.1"/>
    <property type="molecule type" value="Genomic_DNA"/>
</dbReference>
<evidence type="ECO:0000313" key="9">
    <source>
        <dbReference type="EMBL" id="AVH45418.1"/>
    </source>
</evidence>
<dbReference type="RefSeq" id="WP_104680443.1">
    <property type="nucleotide sequence ID" value="NZ_JAANRZ010000073.1"/>
</dbReference>
<evidence type="ECO:0000313" key="10">
    <source>
        <dbReference type="Proteomes" id="UP000237717"/>
    </source>
</evidence>
<keyword evidence="3" id="KW-0678">Repressor</keyword>
<gene>
    <name evidence="9" type="primary">nodD</name>
    <name evidence="9" type="ORF">At1D1609_53860</name>
</gene>
<comment type="similarity">
    <text evidence="1">Belongs to the LysR transcriptional regulatory family.</text>
</comment>
<keyword evidence="5" id="KW-0238">DNA-binding</keyword>
<evidence type="ECO:0000256" key="6">
    <source>
        <dbReference type="ARBA" id="ARBA00023159"/>
    </source>
</evidence>
<protein>
    <submittedName>
        <fullName evidence="9">LysR family transcriptional regulator, nod-box dependent transcriptional activator</fullName>
    </submittedName>
</protein>
<keyword evidence="2" id="KW-0536">Nodulation</keyword>
<sequence length="315" mass="35233">MRFQGLDLNLLVALNELLAERNLTVAAKKLNLSQPGMSAALSRLRAYFGDELFTMQGRRIVPTPFSEAAAAPIRDALMQIKVLLATRDVFDPSVSERCFRVAVSDYAMLMLFCRVVARISTAAPRVSFDLVSFDDQPDELIRRGDVDFLIFPEVFLSTAFPKEPLFDDRLVAVVCQANTEVEESLSFAQYMSMGHVATQFGRSHKRSIEAFLMLEHGLKRRIDVAVPNFAMIPHFVAGTKRVGTMCERLALQVAGALSLRILDLPIPLPSFTESIQWSRIDTSDPAAEWVRNIVIDEAKLTMSPFDPQLRQAILP</sequence>
<dbReference type="PROSITE" id="PS50931">
    <property type="entry name" value="HTH_LYSR"/>
    <property type="match status" value="1"/>
</dbReference>
<dbReference type="InterPro" id="IPR036390">
    <property type="entry name" value="WH_DNA-bd_sf"/>
</dbReference>
<dbReference type="Pfam" id="PF00126">
    <property type="entry name" value="HTH_1"/>
    <property type="match status" value="1"/>
</dbReference>
<dbReference type="Pfam" id="PF03466">
    <property type="entry name" value="LysR_substrate"/>
    <property type="match status" value="1"/>
</dbReference>
<proteinExistence type="inferred from homology"/>
<dbReference type="GO" id="GO:0003677">
    <property type="term" value="F:DNA binding"/>
    <property type="evidence" value="ECO:0007669"/>
    <property type="project" value="UniProtKB-KW"/>
</dbReference>
<evidence type="ECO:0000259" key="8">
    <source>
        <dbReference type="PROSITE" id="PS50931"/>
    </source>
</evidence>
<dbReference type="GO" id="GO:0003700">
    <property type="term" value="F:DNA-binding transcription factor activity"/>
    <property type="evidence" value="ECO:0007669"/>
    <property type="project" value="InterPro"/>
</dbReference>
<evidence type="ECO:0000256" key="7">
    <source>
        <dbReference type="ARBA" id="ARBA00023163"/>
    </source>
</evidence>
<evidence type="ECO:0000256" key="2">
    <source>
        <dbReference type="ARBA" id="ARBA00022458"/>
    </source>
</evidence>
<dbReference type="PRINTS" id="PR00039">
    <property type="entry name" value="HTHLYSR"/>
</dbReference>
<dbReference type="Gene3D" id="3.40.190.10">
    <property type="entry name" value="Periplasmic binding protein-like II"/>
    <property type="match status" value="2"/>
</dbReference>
<dbReference type="InterPro" id="IPR036388">
    <property type="entry name" value="WH-like_DNA-bd_sf"/>
</dbReference>
<dbReference type="Proteomes" id="UP000237717">
    <property type="component" value="Plasmid pAt1D1609a"/>
</dbReference>
<dbReference type="InterPro" id="IPR050389">
    <property type="entry name" value="LysR-type_TF"/>
</dbReference>
<keyword evidence="4" id="KW-0805">Transcription regulation</keyword>
<dbReference type="SUPFAM" id="SSF46785">
    <property type="entry name" value="Winged helix' DNA-binding domain"/>
    <property type="match status" value="1"/>
</dbReference>
<dbReference type="AlphaFoldDB" id="A0A2L2LMG4"/>
<dbReference type="PANTHER" id="PTHR30118">
    <property type="entry name" value="HTH-TYPE TRANSCRIPTIONAL REGULATOR LEUO-RELATED"/>
    <property type="match status" value="1"/>
</dbReference>
<evidence type="ECO:0000256" key="4">
    <source>
        <dbReference type="ARBA" id="ARBA00023015"/>
    </source>
</evidence>
<keyword evidence="7" id="KW-0804">Transcription</keyword>
<evidence type="ECO:0000256" key="1">
    <source>
        <dbReference type="ARBA" id="ARBA00009437"/>
    </source>
</evidence>
<organism evidence="9 10">
    <name type="scientific">Agrobacterium tumefaciens</name>
    <dbReference type="NCBI Taxonomy" id="358"/>
    <lineage>
        <taxon>Bacteria</taxon>
        <taxon>Pseudomonadati</taxon>
        <taxon>Pseudomonadota</taxon>
        <taxon>Alphaproteobacteria</taxon>
        <taxon>Hyphomicrobiales</taxon>
        <taxon>Rhizobiaceae</taxon>
        <taxon>Rhizobium/Agrobacterium group</taxon>
        <taxon>Agrobacterium</taxon>
        <taxon>Agrobacterium tumefaciens complex</taxon>
    </lineage>
</organism>
<dbReference type="Gene3D" id="1.10.10.10">
    <property type="entry name" value="Winged helix-like DNA-binding domain superfamily/Winged helix DNA-binding domain"/>
    <property type="match status" value="1"/>
</dbReference>
<accession>A0A2L2LMG4</accession>
<geneLocation type="plasmid" evidence="10">
    <name>pat1d1609a</name>
</geneLocation>
<dbReference type="InterPro" id="IPR005119">
    <property type="entry name" value="LysR_subst-bd"/>
</dbReference>